<dbReference type="AlphaFoldDB" id="A0AA96REW3"/>
<dbReference type="PANTHER" id="PTHR10491:SF4">
    <property type="entry name" value="METHIONINE ADENOSYLTRANSFERASE 2 SUBUNIT BETA"/>
    <property type="match status" value="1"/>
</dbReference>
<evidence type="ECO:0000256" key="1">
    <source>
        <dbReference type="ARBA" id="ARBA00010944"/>
    </source>
</evidence>
<dbReference type="GO" id="GO:0008831">
    <property type="term" value="F:dTDP-4-dehydrorhamnose reductase activity"/>
    <property type="evidence" value="ECO:0007669"/>
    <property type="project" value="UniProtKB-EC"/>
</dbReference>
<dbReference type="InterPro" id="IPR005913">
    <property type="entry name" value="dTDP_dehydrorham_reduct"/>
</dbReference>
<protein>
    <recommendedName>
        <fullName evidence="2">dTDP-4-dehydrorhamnose reductase</fullName>
        <ecNumber evidence="2">1.1.1.133</ecNumber>
    </recommendedName>
</protein>
<dbReference type="RefSeq" id="WP_315606674.1">
    <property type="nucleotide sequence ID" value="NZ_CP130318.1"/>
</dbReference>
<dbReference type="GO" id="GO:0019305">
    <property type="term" value="P:dTDP-rhamnose biosynthetic process"/>
    <property type="evidence" value="ECO:0007669"/>
    <property type="project" value="TreeGrafter"/>
</dbReference>
<dbReference type="EMBL" id="CP130318">
    <property type="protein sequence ID" value="WNQ12895.1"/>
    <property type="molecule type" value="Genomic_DNA"/>
</dbReference>
<dbReference type="Gene3D" id="3.40.50.720">
    <property type="entry name" value="NAD(P)-binding Rossmann-like Domain"/>
    <property type="match status" value="1"/>
</dbReference>
<keyword evidence="2" id="KW-0521">NADP</keyword>
<dbReference type="Gene3D" id="3.90.25.10">
    <property type="entry name" value="UDP-galactose 4-epimerase, domain 1"/>
    <property type="match status" value="1"/>
</dbReference>
<dbReference type="FunFam" id="3.40.50.720:FF:000159">
    <property type="entry name" value="dTDP-4-dehydrorhamnose reductase"/>
    <property type="match status" value="1"/>
</dbReference>
<organism evidence="4 5">
    <name type="scientific">Paenibacillus aurantius</name>
    <dbReference type="NCBI Taxonomy" id="2918900"/>
    <lineage>
        <taxon>Bacteria</taxon>
        <taxon>Bacillati</taxon>
        <taxon>Bacillota</taxon>
        <taxon>Bacilli</taxon>
        <taxon>Bacillales</taxon>
        <taxon>Paenibacillaceae</taxon>
        <taxon>Paenibacillus</taxon>
    </lineage>
</organism>
<sequence>MRILVTGAGGQLGRDLVDILGETHEVSGLDRDGLNITDLARCRSAARKFLPDAVVHAAAYTAVDQAESDEEEAYRVNVTGTANMTIAAREIGAKLCYISTDYVFSGNGEAPYKEYDETGPASVYGKTKLAGERSVQALSGRYFIVRTSWVYGRHGSNFVKTMLELAKSRPELKVVHDQTGSPTYTADLVRFIGSLVDSEQYGIYHASNTGACTWYDLARAVFEEAGLPTRVIPCRTEEFPRPAPRPAYSVLDHLAIRAGGFSELRPWRDALKEFLADWHSRASIE</sequence>
<dbReference type="SUPFAM" id="SSF51735">
    <property type="entry name" value="NAD(P)-binding Rossmann-fold domains"/>
    <property type="match status" value="1"/>
</dbReference>
<evidence type="ECO:0000256" key="2">
    <source>
        <dbReference type="RuleBase" id="RU364082"/>
    </source>
</evidence>
<feature type="domain" description="RmlD-like substrate binding" evidence="3">
    <location>
        <begin position="1"/>
        <end position="277"/>
    </location>
</feature>
<dbReference type="InterPro" id="IPR036291">
    <property type="entry name" value="NAD(P)-bd_dom_sf"/>
</dbReference>
<keyword evidence="2 4" id="KW-0560">Oxidoreductase</keyword>
<dbReference type="CDD" id="cd05254">
    <property type="entry name" value="dTDP_HR_like_SDR_e"/>
    <property type="match status" value="1"/>
</dbReference>
<evidence type="ECO:0000259" key="3">
    <source>
        <dbReference type="Pfam" id="PF04321"/>
    </source>
</evidence>
<comment type="similarity">
    <text evidence="1 2">Belongs to the dTDP-4-dehydrorhamnose reductase family.</text>
</comment>
<name>A0AA96REW3_9BACL</name>
<evidence type="ECO:0000313" key="5">
    <source>
        <dbReference type="Proteomes" id="UP001305702"/>
    </source>
</evidence>
<dbReference type="NCBIfam" id="TIGR01214">
    <property type="entry name" value="rmlD"/>
    <property type="match status" value="1"/>
</dbReference>
<proteinExistence type="inferred from homology"/>
<keyword evidence="5" id="KW-1185">Reference proteome</keyword>
<dbReference type="Proteomes" id="UP001305702">
    <property type="component" value="Chromosome"/>
</dbReference>
<dbReference type="EC" id="1.1.1.133" evidence="2"/>
<gene>
    <name evidence="4" type="primary">rfbD</name>
    <name evidence="4" type="ORF">MJA45_07645</name>
</gene>
<reference evidence="4 5" key="1">
    <citation type="submission" date="2022-02" db="EMBL/GenBank/DDBJ databases">
        <title>Paenibacillus sp. MBLB1776 Whole Genome Shotgun Sequencing.</title>
        <authorList>
            <person name="Hwang C.Y."/>
            <person name="Cho E.-S."/>
            <person name="Seo M.-J."/>
        </authorList>
    </citation>
    <scope>NUCLEOTIDE SEQUENCE [LARGE SCALE GENOMIC DNA]</scope>
    <source>
        <strain evidence="4 5">MBLB1776</strain>
    </source>
</reference>
<dbReference type="Pfam" id="PF04321">
    <property type="entry name" value="RmlD_sub_bind"/>
    <property type="match status" value="1"/>
</dbReference>
<dbReference type="KEGG" id="paun:MJA45_07645"/>
<accession>A0AA96REW3</accession>
<evidence type="ECO:0000313" key="4">
    <source>
        <dbReference type="EMBL" id="WNQ12895.1"/>
    </source>
</evidence>
<dbReference type="PANTHER" id="PTHR10491">
    <property type="entry name" value="DTDP-4-DEHYDRORHAMNOSE REDUCTASE"/>
    <property type="match status" value="1"/>
</dbReference>
<comment type="function">
    <text evidence="2">Catalyzes the reduction of dTDP-6-deoxy-L-lyxo-4-hexulose to yield dTDP-L-rhamnose.</text>
</comment>
<comment type="pathway">
    <text evidence="2">Carbohydrate biosynthesis; dTDP-L-rhamnose biosynthesis.</text>
</comment>
<dbReference type="InterPro" id="IPR029903">
    <property type="entry name" value="RmlD-like-bd"/>
</dbReference>
<dbReference type="GO" id="GO:0005829">
    <property type="term" value="C:cytosol"/>
    <property type="evidence" value="ECO:0007669"/>
    <property type="project" value="TreeGrafter"/>
</dbReference>